<keyword evidence="4" id="KW-0067">ATP-binding</keyword>
<dbReference type="WBParaSite" id="Gr19_v10_g14365.t2">
    <property type="protein sequence ID" value="Gr19_v10_g14365.t2"/>
    <property type="gene ID" value="Gr19_v10_g14365"/>
</dbReference>
<dbReference type="SUPFAM" id="SSF52540">
    <property type="entry name" value="P-loop containing nucleoside triphosphate hydrolases"/>
    <property type="match status" value="1"/>
</dbReference>
<protein>
    <submittedName>
        <fullName evidence="8">DNA2/NAM7 helicase-like C-terminal domain-containing protein</fullName>
    </submittedName>
</protein>
<evidence type="ECO:0000256" key="3">
    <source>
        <dbReference type="ARBA" id="ARBA00022806"/>
    </source>
</evidence>
<keyword evidence="3" id="KW-0347">Helicase</keyword>
<dbReference type="InterPro" id="IPR050534">
    <property type="entry name" value="Coronavir_polyprotein_1ab"/>
</dbReference>
<feature type="compositionally biased region" description="Basic and acidic residues" evidence="5">
    <location>
        <begin position="541"/>
        <end position="551"/>
    </location>
</feature>
<feature type="compositionally biased region" description="Basic and acidic residues" evidence="5">
    <location>
        <begin position="498"/>
        <end position="534"/>
    </location>
</feature>
<dbReference type="GO" id="GO:0005524">
    <property type="term" value="F:ATP binding"/>
    <property type="evidence" value="ECO:0007669"/>
    <property type="project" value="UniProtKB-KW"/>
</dbReference>
<dbReference type="AlphaFoldDB" id="A0A914H5I4"/>
<dbReference type="GO" id="GO:0043139">
    <property type="term" value="F:5'-3' DNA helicase activity"/>
    <property type="evidence" value="ECO:0007669"/>
    <property type="project" value="TreeGrafter"/>
</dbReference>
<dbReference type="PANTHER" id="PTHR43788">
    <property type="entry name" value="DNA2/NAM7 HELICASE FAMILY MEMBER"/>
    <property type="match status" value="1"/>
</dbReference>
<feature type="compositionally biased region" description="Basic and acidic residues" evidence="5">
    <location>
        <begin position="244"/>
        <end position="257"/>
    </location>
</feature>
<evidence type="ECO:0000313" key="8">
    <source>
        <dbReference type="WBParaSite" id="Gr19_v10_g14365.t2"/>
    </source>
</evidence>
<dbReference type="Pfam" id="PF13087">
    <property type="entry name" value="AAA_12"/>
    <property type="match status" value="1"/>
</dbReference>
<evidence type="ECO:0000256" key="4">
    <source>
        <dbReference type="ARBA" id="ARBA00022840"/>
    </source>
</evidence>
<dbReference type="PANTHER" id="PTHR43788:SF16">
    <property type="entry name" value="HELICASE WITH ZINC FINGER 2"/>
    <property type="match status" value="1"/>
</dbReference>
<evidence type="ECO:0000256" key="2">
    <source>
        <dbReference type="ARBA" id="ARBA00022801"/>
    </source>
</evidence>
<accession>A0A914H5I4</accession>
<sequence length="704" mass="77448">MPFSGGDCGSGNLTAVQRAVNCCTTDAQLSADLPLHPTQMCVHQSIKAITDQCQRQSEFDTTKQSKNVKPNVVSNMAAKFAGMRIICFYAGQAKELGMAVLDHGMEDVLVSTVDGCQGHEADLVFVVTTKMGLLSMDASGAFWNDERRVNVALSRGKFGMVIVGDLKMLWSAGGIWRRFLRKALESTIAVAPEYSVAMAHHSSEYIDGMLYGPNGPVKADNFYDEWGYSGFDPIPGQASLRNHSPADGRPLKVDAKRKPSPGGAVPSLQTPGPLYQRVPGEESARGQSGPQPQGQMKRRTERVIKPPAGGIWRRFLRKALESTIAVAPEYSVAMAHPSSEYIDGMLYGPNGPVKADNFYDEWGYSGFDPIPGQASTSQRSETTPPPMGGRRKWTPSANRRPDRAEETVQYPKLAETTKTGHQRRPGRRSTSSRKKLSWLDDGILKTGETTITRAHHDGHVLLNVQEGKSPRQAHLLQWRSPATIGQPTTSSSSASNERPGREQQTREKGREGVVDLSERRDGRATEATVEESRTTESQAEELTKAKWEGWRPTKRVIKKSHSAKKKRKKKSKRWDEKSQIGQPLLRCAHINDGRTTEGTEEEDETTGESTDSDRYCQSFLSYGCTGLSNKAVSGLIGVGESRGTPGPGSLDQLHHLSTPISSSQALSLGWTPTALLHVRFPVCSPPFFSALHWKKKFKNVFRFL</sequence>
<feature type="region of interest" description="Disordered" evidence="5">
    <location>
        <begin position="237"/>
        <end position="302"/>
    </location>
</feature>
<feature type="compositionally biased region" description="Polar residues" evidence="5">
    <location>
        <begin position="285"/>
        <end position="294"/>
    </location>
</feature>
<feature type="region of interest" description="Disordered" evidence="5">
    <location>
        <begin position="369"/>
        <end position="434"/>
    </location>
</feature>
<evidence type="ECO:0000313" key="7">
    <source>
        <dbReference type="Proteomes" id="UP000887572"/>
    </source>
</evidence>
<feature type="compositionally biased region" description="Polar residues" evidence="5">
    <location>
        <begin position="483"/>
        <end position="496"/>
    </location>
</feature>
<dbReference type="InterPro" id="IPR027417">
    <property type="entry name" value="P-loop_NTPase"/>
</dbReference>
<keyword evidence="1" id="KW-0547">Nucleotide-binding</keyword>
<feature type="domain" description="DNA2/NAM7 helicase-like C-terminal" evidence="6">
    <location>
        <begin position="81"/>
        <end position="166"/>
    </location>
</feature>
<evidence type="ECO:0000256" key="5">
    <source>
        <dbReference type="SAM" id="MobiDB-lite"/>
    </source>
</evidence>
<keyword evidence="7" id="KW-1185">Reference proteome</keyword>
<dbReference type="InterPro" id="IPR041679">
    <property type="entry name" value="DNA2/NAM7-like_C"/>
</dbReference>
<dbReference type="Gene3D" id="3.40.50.300">
    <property type="entry name" value="P-loop containing nucleotide triphosphate hydrolases"/>
    <property type="match status" value="1"/>
</dbReference>
<name>A0A914H5I4_GLORO</name>
<feature type="compositionally biased region" description="Basic residues" evidence="5">
    <location>
        <begin position="552"/>
        <end position="572"/>
    </location>
</feature>
<dbReference type="Proteomes" id="UP000887572">
    <property type="component" value="Unplaced"/>
</dbReference>
<keyword evidence="2" id="KW-0378">Hydrolase</keyword>
<dbReference type="GO" id="GO:0016787">
    <property type="term" value="F:hydrolase activity"/>
    <property type="evidence" value="ECO:0007669"/>
    <property type="project" value="UniProtKB-KW"/>
</dbReference>
<feature type="compositionally biased region" description="Basic residues" evidence="5">
    <location>
        <begin position="420"/>
        <end position="434"/>
    </location>
</feature>
<feature type="region of interest" description="Disordered" evidence="5">
    <location>
        <begin position="478"/>
        <end position="612"/>
    </location>
</feature>
<evidence type="ECO:0000259" key="6">
    <source>
        <dbReference type="Pfam" id="PF13087"/>
    </source>
</evidence>
<evidence type="ECO:0000256" key="1">
    <source>
        <dbReference type="ARBA" id="ARBA00022741"/>
    </source>
</evidence>
<proteinExistence type="predicted"/>
<feature type="compositionally biased region" description="Polar residues" evidence="5">
    <location>
        <begin position="373"/>
        <end position="382"/>
    </location>
</feature>
<reference evidence="8" key="1">
    <citation type="submission" date="2022-11" db="UniProtKB">
        <authorList>
            <consortium name="WormBaseParasite"/>
        </authorList>
    </citation>
    <scope>IDENTIFICATION</scope>
</reference>
<organism evidence="7 8">
    <name type="scientific">Globodera rostochiensis</name>
    <name type="common">Golden nematode worm</name>
    <name type="synonym">Heterodera rostochiensis</name>
    <dbReference type="NCBI Taxonomy" id="31243"/>
    <lineage>
        <taxon>Eukaryota</taxon>
        <taxon>Metazoa</taxon>
        <taxon>Ecdysozoa</taxon>
        <taxon>Nematoda</taxon>
        <taxon>Chromadorea</taxon>
        <taxon>Rhabditida</taxon>
        <taxon>Tylenchina</taxon>
        <taxon>Tylenchomorpha</taxon>
        <taxon>Tylenchoidea</taxon>
        <taxon>Heteroderidae</taxon>
        <taxon>Heteroderinae</taxon>
        <taxon>Globodera</taxon>
    </lineage>
</organism>